<dbReference type="PANTHER" id="PTHR34580:SF1">
    <property type="entry name" value="PROTEIN PAFC"/>
    <property type="match status" value="1"/>
</dbReference>
<dbReference type="AlphaFoldDB" id="T0BUJ7"/>
<dbReference type="STRING" id="1356854.N007_11270"/>
<dbReference type="eggNOG" id="COG2378">
    <property type="taxonomic scope" value="Bacteria"/>
</dbReference>
<dbReference type="Proteomes" id="UP000829401">
    <property type="component" value="Chromosome"/>
</dbReference>
<evidence type="ECO:0000259" key="1">
    <source>
        <dbReference type="Pfam" id="PF13280"/>
    </source>
</evidence>
<dbReference type="RefSeq" id="WP_021297302.1">
    <property type="nucleotide sequence ID" value="NZ_AURB01000151.1"/>
</dbReference>
<accession>T0BUJ7</accession>
<protein>
    <submittedName>
        <fullName evidence="2">WYL domain-containing protein</fullName>
    </submittedName>
</protein>
<dbReference type="KEGG" id="aaco:K1I37_03515"/>
<keyword evidence="3" id="KW-1185">Reference proteome</keyword>
<dbReference type="InterPro" id="IPR031616">
    <property type="entry name" value="BsrE-like"/>
</dbReference>
<evidence type="ECO:0000313" key="2">
    <source>
        <dbReference type="EMBL" id="UNO49623.1"/>
    </source>
</evidence>
<dbReference type="OrthoDB" id="9815009at2"/>
<organism evidence="2 3">
    <name type="scientific">Alicyclobacillus acidoterrestris (strain ATCC 49025 / DSM 3922 / CIP 106132 / NCIMB 13137 / GD3B)</name>
    <dbReference type="NCBI Taxonomy" id="1356854"/>
    <lineage>
        <taxon>Bacteria</taxon>
        <taxon>Bacillati</taxon>
        <taxon>Bacillota</taxon>
        <taxon>Bacilli</taxon>
        <taxon>Bacillales</taxon>
        <taxon>Alicyclobacillaceae</taxon>
        <taxon>Alicyclobacillus</taxon>
    </lineage>
</organism>
<dbReference type="PANTHER" id="PTHR34580">
    <property type="match status" value="1"/>
</dbReference>
<accession>A0A9E6ZI77</accession>
<dbReference type="Pfam" id="PF13280">
    <property type="entry name" value="WYL"/>
    <property type="match status" value="1"/>
</dbReference>
<proteinExistence type="predicted"/>
<name>T0BUJ7_ALIAG</name>
<dbReference type="Pfam" id="PF16935">
    <property type="entry name" value="Hol_Tox"/>
    <property type="match status" value="1"/>
</dbReference>
<evidence type="ECO:0000313" key="3">
    <source>
        <dbReference type="Proteomes" id="UP000829401"/>
    </source>
</evidence>
<dbReference type="EMBL" id="CP080467">
    <property type="protein sequence ID" value="UNO49623.1"/>
    <property type="molecule type" value="Genomic_DNA"/>
</dbReference>
<sequence length="231" mass="25709">MSVASALSLMIQFGSFTTERTIYRDIDALSAVGVPIVADAGAGGGFQLAEEFECSVEALTRSMSDTELELLFMNLSSRGLRDLAGELPLRTIFLKLLHTLPPDKQTKARWIQNSIHLDPTPWHAESGSPEFIRMAKQAIATQCVVEFVYKSAQGVTSSWRVQPYGLVSKAGLWFLVATDGQNMRAFRIARMRDFWLTTESFVRSGAFNLQAFWSEWVEQYHGDQVSEASGS</sequence>
<reference evidence="3" key="1">
    <citation type="journal article" date="2022" name="G3 (Bethesda)">
        <title>Unveiling the complete genome sequence of Alicyclobacillus acidoterrestris DSM 3922T, a taint-producing strain.</title>
        <authorList>
            <person name="Leonardo I.C."/>
            <person name="Barreto Crespo M.T."/>
            <person name="Gaspar F.B."/>
        </authorList>
    </citation>
    <scope>NUCLEOTIDE SEQUENCE [LARGE SCALE GENOMIC DNA]</scope>
    <source>
        <strain evidence="3">DSM 3922</strain>
    </source>
</reference>
<dbReference type="PROSITE" id="PS52050">
    <property type="entry name" value="WYL"/>
    <property type="match status" value="1"/>
</dbReference>
<dbReference type="InterPro" id="IPR026881">
    <property type="entry name" value="WYL_dom"/>
</dbReference>
<feature type="domain" description="WYL" evidence="1">
    <location>
        <begin position="132"/>
        <end position="193"/>
    </location>
</feature>
<dbReference type="InterPro" id="IPR051534">
    <property type="entry name" value="CBASS_pafABC_assoc_protein"/>
</dbReference>
<gene>
    <name evidence="2" type="ORF">K1I37_03515</name>
</gene>